<name>A0A0R1JMB9_9LACO</name>
<proteinExistence type="predicted"/>
<keyword evidence="2" id="KW-1185">Reference proteome</keyword>
<sequence>MQTLQLIFTDTNGGRRVLSLARAEAPDADVIRQAMQAIADTKLFKKDDNVIYATPVAANGVVTETHALYLA</sequence>
<evidence type="ECO:0000313" key="2">
    <source>
        <dbReference type="Proteomes" id="UP000051804"/>
    </source>
</evidence>
<dbReference type="EMBL" id="AZDJ01000022">
    <property type="protein sequence ID" value="KRK72640.1"/>
    <property type="molecule type" value="Genomic_DNA"/>
</dbReference>
<accession>A0A0R1JMB9</accession>
<dbReference type="Pfam" id="PF11148">
    <property type="entry name" value="DUF2922"/>
    <property type="match status" value="1"/>
</dbReference>
<organism evidence="1 2">
    <name type="scientific">Lacticaseibacillus nasuensis JCM 17158</name>
    <dbReference type="NCBI Taxonomy" id="1291734"/>
    <lineage>
        <taxon>Bacteria</taxon>
        <taxon>Bacillati</taxon>
        <taxon>Bacillota</taxon>
        <taxon>Bacilli</taxon>
        <taxon>Lactobacillales</taxon>
        <taxon>Lactobacillaceae</taxon>
        <taxon>Lacticaseibacillus</taxon>
    </lineage>
</organism>
<dbReference type="Proteomes" id="UP000051804">
    <property type="component" value="Unassembled WGS sequence"/>
</dbReference>
<evidence type="ECO:0000313" key="1">
    <source>
        <dbReference type="EMBL" id="KRK72640.1"/>
    </source>
</evidence>
<evidence type="ECO:0008006" key="3">
    <source>
        <dbReference type="Google" id="ProtNLM"/>
    </source>
</evidence>
<dbReference type="OrthoDB" id="2323347at2"/>
<dbReference type="STRING" id="1291734.FD02_GL001613"/>
<reference evidence="1 2" key="1">
    <citation type="journal article" date="2015" name="Genome Announc.">
        <title>Expanding the biotechnology potential of lactobacilli through comparative genomics of 213 strains and associated genera.</title>
        <authorList>
            <person name="Sun Z."/>
            <person name="Harris H.M."/>
            <person name="McCann A."/>
            <person name="Guo C."/>
            <person name="Argimon S."/>
            <person name="Zhang W."/>
            <person name="Yang X."/>
            <person name="Jeffery I.B."/>
            <person name="Cooney J.C."/>
            <person name="Kagawa T.F."/>
            <person name="Liu W."/>
            <person name="Song Y."/>
            <person name="Salvetti E."/>
            <person name="Wrobel A."/>
            <person name="Rasinkangas P."/>
            <person name="Parkhill J."/>
            <person name="Rea M.C."/>
            <person name="O'Sullivan O."/>
            <person name="Ritari J."/>
            <person name="Douillard F.P."/>
            <person name="Paul Ross R."/>
            <person name="Yang R."/>
            <person name="Briner A.E."/>
            <person name="Felis G.E."/>
            <person name="de Vos W.M."/>
            <person name="Barrangou R."/>
            <person name="Klaenhammer T.R."/>
            <person name="Caufield P.W."/>
            <person name="Cui Y."/>
            <person name="Zhang H."/>
            <person name="O'Toole P.W."/>
        </authorList>
    </citation>
    <scope>NUCLEOTIDE SEQUENCE [LARGE SCALE GENOMIC DNA]</scope>
    <source>
        <strain evidence="1 2">JCM 17158</strain>
    </source>
</reference>
<dbReference type="AlphaFoldDB" id="A0A0R1JMB9"/>
<dbReference type="PATRIC" id="fig|1291734.4.peg.1660"/>
<gene>
    <name evidence="1" type="ORF">FD02_GL001613</name>
</gene>
<dbReference type="InterPro" id="IPR021321">
    <property type="entry name" value="DUF2922"/>
</dbReference>
<comment type="caution">
    <text evidence="1">The sequence shown here is derived from an EMBL/GenBank/DDBJ whole genome shotgun (WGS) entry which is preliminary data.</text>
</comment>
<dbReference type="RefSeq" id="WP_054723180.1">
    <property type="nucleotide sequence ID" value="NZ_AZDJ01000022.1"/>
</dbReference>
<protein>
    <recommendedName>
        <fullName evidence="3">DUF2922 domain-containing protein</fullName>
    </recommendedName>
</protein>